<comment type="caution">
    <text evidence="4">The sequence shown here is derived from an EMBL/GenBank/DDBJ whole genome shotgun (WGS) entry which is preliminary data.</text>
</comment>
<dbReference type="Gene3D" id="3.40.50.300">
    <property type="entry name" value="P-loop containing nucleotide triphosphate hydrolases"/>
    <property type="match status" value="1"/>
</dbReference>
<gene>
    <name evidence="4" type="ORF">NP233_g2213</name>
</gene>
<reference evidence="4" key="1">
    <citation type="submission" date="2022-07" db="EMBL/GenBank/DDBJ databases">
        <title>Genome Sequence of Leucocoprinus birnbaumii.</title>
        <authorList>
            <person name="Buettner E."/>
        </authorList>
    </citation>
    <scope>NUCLEOTIDE SEQUENCE</scope>
    <source>
        <strain evidence="4">VT141</strain>
    </source>
</reference>
<organism evidence="4 5">
    <name type="scientific">Leucocoprinus birnbaumii</name>
    <dbReference type="NCBI Taxonomy" id="56174"/>
    <lineage>
        <taxon>Eukaryota</taxon>
        <taxon>Fungi</taxon>
        <taxon>Dikarya</taxon>
        <taxon>Basidiomycota</taxon>
        <taxon>Agaricomycotina</taxon>
        <taxon>Agaricomycetes</taxon>
        <taxon>Agaricomycetidae</taxon>
        <taxon>Agaricales</taxon>
        <taxon>Agaricineae</taxon>
        <taxon>Agaricaceae</taxon>
        <taxon>Leucocoprinus</taxon>
    </lineage>
</organism>
<evidence type="ECO:0000256" key="2">
    <source>
        <dbReference type="SAM" id="MobiDB-lite"/>
    </source>
</evidence>
<dbReference type="PANTHER" id="PTHR10039:SF17">
    <property type="entry name" value="FUNGAL STAND N-TERMINAL GOODBYE DOMAIN-CONTAINING PROTEIN-RELATED"/>
    <property type="match status" value="1"/>
</dbReference>
<feature type="compositionally biased region" description="Basic and acidic residues" evidence="2">
    <location>
        <begin position="32"/>
        <end position="43"/>
    </location>
</feature>
<dbReference type="SUPFAM" id="SSF52540">
    <property type="entry name" value="P-loop containing nucleoside triphosphate hydrolases"/>
    <property type="match status" value="1"/>
</dbReference>
<evidence type="ECO:0000313" key="5">
    <source>
        <dbReference type="Proteomes" id="UP001213000"/>
    </source>
</evidence>
<evidence type="ECO:0000256" key="1">
    <source>
        <dbReference type="ARBA" id="ARBA00022737"/>
    </source>
</evidence>
<evidence type="ECO:0000259" key="3">
    <source>
        <dbReference type="Pfam" id="PF24883"/>
    </source>
</evidence>
<keyword evidence="5" id="KW-1185">Reference proteome</keyword>
<dbReference type="InterPro" id="IPR027417">
    <property type="entry name" value="P-loop_NTPase"/>
</dbReference>
<dbReference type="EMBL" id="JANIEX010000091">
    <property type="protein sequence ID" value="KAJ3573781.1"/>
    <property type="molecule type" value="Genomic_DNA"/>
</dbReference>
<feature type="compositionally biased region" description="Acidic residues" evidence="2">
    <location>
        <begin position="664"/>
        <end position="673"/>
    </location>
</feature>
<dbReference type="InterPro" id="IPR056884">
    <property type="entry name" value="NPHP3-like_N"/>
</dbReference>
<proteinExistence type="predicted"/>
<name>A0AAD5YZ77_9AGAR</name>
<feature type="region of interest" description="Disordered" evidence="2">
    <location>
        <begin position="25"/>
        <end position="47"/>
    </location>
</feature>
<evidence type="ECO:0000313" key="4">
    <source>
        <dbReference type="EMBL" id="KAJ3573781.1"/>
    </source>
</evidence>
<feature type="region of interest" description="Disordered" evidence="2">
    <location>
        <begin position="664"/>
        <end position="693"/>
    </location>
</feature>
<dbReference type="Proteomes" id="UP001213000">
    <property type="component" value="Unassembled WGS sequence"/>
</dbReference>
<dbReference type="AlphaFoldDB" id="A0AAD5YZ77"/>
<sequence length="693" mass="78591">MIVSDSFIDSPGTFGAWTRLIPQNPVSGASASHRDERRERDDNQSPPPGFFGHAHNFVINNLSAFTIENVTGPGANAFLNGYTVFQYLIPHTNPDAAVDSSARWPPPSCHPGTRITICNRLLHWLSDAARQWSFIWLYGSAGCGKSAVAQTFAEHALEFGRLGASFFFSRPNKRNDPKTVIPTLAYQLAVHCPAYKLVINSRLADDPLLLSKAIPVQFKKLIVEPFTHLQRHHPDSVREPFLILLDGLDECNGEMTQCEFIRLINEHVRVRKGFPLLWVIVSRQEAHLCHTFTRIVDSERIELVIDEECRNDVDRYLRDGFFDLQLQYNLDSSWPPKEDFDAVSRGGDGHFVFAATALGFIGDKEYANPQERLDQLIAFLEPHFIYARDAAYYIDRADFLYGSAQALCNFVNIDQAAFYGALRHLYSVIDVPTSEKATSNPLRFYHASFQDFLIDGRRSERFAVEQDQACADITRSLLYWNEVDARHFHADETAMNVNGMAWTHTHACLPGLKWTSGIDALQLSKDICLLSEWGWTTQLSMKTQDPGLLSHLFQLDLRIFRLAFSKEPSSKFDTKLLGYLFIMTGHDAVGPASFPLRWTDDPDSRYREYLFIGCGEKSLIVLCTNCDKQNFRLDRLCYDQPPSSEKVSEYQEWLQKNGWYDAGIEESQEDSDDGSGTSEYYSEIEDGQVSAGT</sequence>
<keyword evidence="1" id="KW-0677">Repeat</keyword>
<accession>A0AAD5YZ77</accession>
<dbReference type="PANTHER" id="PTHR10039">
    <property type="entry name" value="AMELOGENIN"/>
    <property type="match status" value="1"/>
</dbReference>
<protein>
    <recommendedName>
        <fullName evidence="3">Nephrocystin 3-like N-terminal domain-containing protein</fullName>
    </recommendedName>
</protein>
<feature type="domain" description="Nephrocystin 3-like N-terminal" evidence="3">
    <location>
        <begin position="121"/>
        <end position="283"/>
    </location>
</feature>
<dbReference type="Pfam" id="PF24883">
    <property type="entry name" value="NPHP3_N"/>
    <property type="match status" value="1"/>
</dbReference>